<sequence length="44" mass="4940">MYVMSVSNFAIKTRHSAYAQNMRVFHVRPIANSGKSLPKAITLC</sequence>
<dbReference type="KEGG" id="esa:ESA_01436"/>
<evidence type="ECO:0000313" key="2">
    <source>
        <dbReference type="Proteomes" id="UP000000260"/>
    </source>
</evidence>
<dbReference type="EMBL" id="CP000783">
    <property type="protein sequence ID" value="ABU76694.1"/>
    <property type="molecule type" value="Genomic_DNA"/>
</dbReference>
<evidence type="ECO:0000313" key="1">
    <source>
        <dbReference type="EMBL" id="ABU76694.1"/>
    </source>
</evidence>
<protein>
    <submittedName>
        <fullName evidence="1">Uncharacterized protein</fullName>
    </submittedName>
</protein>
<reference evidence="1 2" key="1">
    <citation type="journal article" date="2010" name="PLoS ONE">
        <title>Genome sequence of Cronobacter sakazakii BAA-894 and comparative genomic hybridization analysis with other Cronobacter species.</title>
        <authorList>
            <person name="Kucerova E."/>
            <person name="Clifton S.W."/>
            <person name="Xia X.Q."/>
            <person name="Long F."/>
            <person name="Porwollik S."/>
            <person name="Fulton L."/>
            <person name="Fronick C."/>
            <person name="Minx P."/>
            <person name="Kyung K."/>
            <person name="Warren W."/>
            <person name="Fulton R."/>
            <person name="Feng D."/>
            <person name="Wollam A."/>
            <person name="Shah N."/>
            <person name="Bhonagiri V."/>
            <person name="Nash W.E."/>
            <person name="Hallsworth-Pepin K."/>
            <person name="Wilson R.K."/>
            <person name="McClelland M."/>
            <person name="Forsythe S.J."/>
        </authorList>
    </citation>
    <scope>NUCLEOTIDE SEQUENCE [LARGE SCALE GENOMIC DNA]</scope>
    <source>
        <strain evidence="1 2">ATCC BAA-894</strain>
    </source>
</reference>
<accession>A7MKF6</accession>
<name>A7MKF6_CROS8</name>
<keyword evidence="2" id="KW-1185">Reference proteome</keyword>
<organism evidence="1 2">
    <name type="scientific">Cronobacter sakazakii (strain ATCC BAA-894)</name>
    <name type="common">Enterobacter sakazakii</name>
    <dbReference type="NCBI Taxonomy" id="290339"/>
    <lineage>
        <taxon>Bacteria</taxon>
        <taxon>Pseudomonadati</taxon>
        <taxon>Pseudomonadota</taxon>
        <taxon>Gammaproteobacteria</taxon>
        <taxon>Enterobacterales</taxon>
        <taxon>Enterobacteriaceae</taxon>
        <taxon>Cronobacter</taxon>
    </lineage>
</organism>
<dbReference type="HOGENOM" id="CLU_3215131_0_0_6"/>
<dbReference type="AlphaFoldDB" id="A7MKF6"/>
<proteinExistence type="predicted"/>
<dbReference type="Proteomes" id="UP000000260">
    <property type="component" value="Chromosome"/>
</dbReference>
<gene>
    <name evidence="1" type="ordered locus">ESA_01436</name>
</gene>